<proteinExistence type="inferred from homology"/>
<dbReference type="RefSeq" id="WP_076944367.1">
    <property type="nucleotide sequence ID" value="NZ_MOXD01000024.1"/>
</dbReference>
<sequence length="311" mass="33684">MSNAPTLTPLPRSAAKTCAYDAYTHSLSVAGRKGIISLLKRSATILGKYAEASTYPWETLCYADVMRVRATLLDEGYAVSSVNMALSALRSIAQTAFNLQQMEAETLARIKAVKRVQGDSVRKGRALSRLEIRSLLKVAKSHCSPVRRCRDAAILLTLCGTGLRAGELVALKMDDYIKDEGKVIVRQGKGRKYREIHVAPAVAKALSAWLAAKGEGNALFTKVSRSGQPAAGALTTAGLTAILEQLRTGANVAEFTPHDLRRTFITQLLDQGIDINTVRQLAGHSDITTTARYDHRGDNAKVMASQGLKCW</sequence>
<evidence type="ECO:0000313" key="7">
    <source>
        <dbReference type="Proteomes" id="UP000216021"/>
    </source>
</evidence>
<dbReference type="EMBL" id="MOXD01000024">
    <property type="protein sequence ID" value="OMQ18783.1"/>
    <property type="molecule type" value="Genomic_DNA"/>
</dbReference>
<evidence type="ECO:0000259" key="5">
    <source>
        <dbReference type="PROSITE" id="PS51898"/>
    </source>
</evidence>
<reference evidence="6 7" key="1">
    <citation type="submission" date="2016-11" db="EMBL/GenBank/DDBJ databases">
        <title>Rahnella oryzae sp. nov., isolated from rice root.</title>
        <authorList>
            <person name="Zhang X.-X."/>
            <person name="Zhang J."/>
        </authorList>
    </citation>
    <scope>NUCLEOTIDE SEQUENCE [LARGE SCALE GENOMIC DNA]</scope>
    <source>
        <strain evidence="6 7">J11-6</strain>
    </source>
</reference>
<name>A0A1S8CD80_9GAMM</name>
<organism evidence="6 7">
    <name type="scientific">Serratia oryzae</name>
    <dbReference type="NCBI Taxonomy" id="2034155"/>
    <lineage>
        <taxon>Bacteria</taxon>
        <taxon>Pseudomonadati</taxon>
        <taxon>Pseudomonadota</taxon>
        <taxon>Gammaproteobacteria</taxon>
        <taxon>Enterobacterales</taxon>
        <taxon>Yersiniaceae</taxon>
        <taxon>Serratia</taxon>
    </lineage>
</organism>
<keyword evidence="7" id="KW-1185">Reference proteome</keyword>
<gene>
    <name evidence="6" type="ORF">BMI79_21820</name>
</gene>
<comment type="caution">
    <text evidence="6">The sequence shown here is derived from an EMBL/GenBank/DDBJ whole genome shotgun (WGS) entry which is preliminary data.</text>
</comment>
<dbReference type="GO" id="GO:0006310">
    <property type="term" value="P:DNA recombination"/>
    <property type="evidence" value="ECO:0007669"/>
    <property type="project" value="UniProtKB-KW"/>
</dbReference>
<dbReference type="CDD" id="cd00397">
    <property type="entry name" value="DNA_BRE_C"/>
    <property type="match status" value="1"/>
</dbReference>
<dbReference type="Gene3D" id="1.10.443.10">
    <property type="entry name" value="Intergrase catalytic core"/>
    <property type="match status" value="1"/>
</dbReference>
<dbReference type="PROSITE" id="PS51898">
    <property type="entry name" value="TYR_RECOMBINASE"/>
    <property type="match status" value="1"/>
</dbReference>
<dbReference type="InterPro" id="IPR002104">
    <property type="entry name" value="Integrase_catalytic"/>
</dbReference>
<evidence type="ECO:0000313" key="6">
    <source>
        <dbReference type="EMBL" id="OMQ18783.1"/>
    </source>
</evidence>
<keyword evidence="4" id="KW-0233">DNA recombination</keyword>
<dbReference type="STRING" id="2034155.BMI79_21820"/>
<accession>A0A1S8CD80</accession>
<dbReference type="Pfam" id="PF00589">
    <property type="entry name" value="Phage_integrase"/>
    <property type="match status" value="1"/>
</dbReference>
<protein>
    <submittedName>
        <fullName evidence="6">Integrase</fullName>
    </submittedName>
</protein>
<keyword evidence="3" id="KW-0238">DNA-binding</keyword>
<dbReference type="InterPro" id="IPR050090">
    <property type="entry name" value="Tyrosine_recombinase_XerCD"/>
</dbReference>
<dbReference type="SUPFAM" id="SSF56349">
    <property type="entry name" value="DNA breaking-rejoining enzymes"/>
    <property type="match status" value="1"/>
</dbReference>
<dbReference type="GO" id="GO:0003677">
    <property type="term" value="F:DNA binding"/>
    <property type="evidence" value="ECO:0007669"/>
    <property type="project" value="UniProtKB-KW"/>
</dbReference>
<dbReference type="InterPro" id="IPR013762">
    <property type="entry name" value="Integrase-like_cat_sf"/>
</dbReference>
<dbReference type="GO" id="GO:0015074">
    <property type="term" value="P:DNA integration"/>
    <property type="evidence" value="ECO:0007669"/>
    <property type="project" value="UniProtKB-KW"/>
</dbReference>
<dbReference type="AlphaFoldDB" id="A0A1S8CD80"/>
<dbReference type="PANTHER" id="PTHR30349">
    <property type="entry name" value="PHAGE INTEGRASE-RELATED"/>
    <property type="match status" value="1"/>
</dbReference>
<dbReference type="PANTHER" id="PTHR30349:SF41">
    <property type="entry name" value="INTEGRASE_RECOMBINASE PROTEIN MJ0367-RELATED"/>
    <property type="match status" value="1"/>
</dbReference>
<dbReference type="Proteomes" id="UP000216021">
    <property type="component" value="Unassembled WGS sequence"/>
</dbReference>
<keyword evidence="2" id="KW-0229">DNA integration</keyword>
<evidence type="ECO:0000256" key="4">
    <source>
        <dbReference type="ARBA" id="ARBA00023172"/>
    </source>
</evidence>
<feature type="domain" description="Tyr recombinase" evidence="5">
    <location>
        <begin position="122"/>
        <end position="307"/>
    </location>
</feature>
<dbReference type="OrthoDB" id="9795573at2"/>
<comment type="similarity">
    <text evidence="1">Belongs to the 'phage' integrase family.</text>
</comment>
<dbReference type="InterPro" id="IPR011010">
    <property type="entry name" value="DNA_brk_join_enz"/>
</dbReference>
<evidence type="ECO:0000256" key="3">
    <source>
        <dbReference type="ARBA" id="ARBA00023125"/>
    </source>
</evidence>
<evidence type="ECO:0000256" key="1">
    <source>
        <dbReference type="ARBA" id="ARBA00008857"/>
    </source>
</evidence>
<evidence type="ECO:0000256" key="2">
    <source>
        <dbReference type="ARBA" id="ARBA00022908"/>
    </source>
</evidence>